<dbReference type="InterPro" id="IPR009318">
    <property type="entry name" value="Gustatory_rcpt"/>
</dbReference>
<comment type="similarity">
    <text evidence="2">Belongs to the insect chemoreceptor superfamily. Gustatory receptor (GR) family. Gr5a subfamily.</text>
</comment>
<dbReference type="GO" id="GO:0008527">
    <property type="term" value="F:taste receptor activity"/>
    <property type="evidence" value="ECO:0007669"/>
    <property type="project" value="UniProtKB-ARBA"/>
</dbReference>
<feature type="transmembrane region" description="Helical" evidence="9">
    <location>
        <begin position="109"/>
        <end position="129"/>
    </location>
</feature>
<evidence type="ECO:0000256" key="3">
    <source>
        <dbReference type="ARBA" id="ARBA00022475"/>
    </source>
</evidence>
<dbReference type="GO" id="GO:0005886">
    <property type="term" value="C:plasma membrane"/>
    <property type="evidence" value="ECO:0007669"/>
    <property type="project" value="UniProtKB-SubCell"/>
</dbReference>
<evidence type="ECO:0000256" key="7">
    <source>
        <dbReference type="ARBA" id="ARBA00023170"/>
    </source>
</evidence>
<keyword evidence="8" id="KW-0807">Transducer</keyword>
<comment type="subcellular location">
    <subcellularLocation>
        <location evidence="1">Cell membrane</location>
        <topology evidence="1">Multi-pass membrane protein</topology>
    </subcellularLocation>
</comment>
<feature type="transmembrane region" description="Helical" evidence="9">
    <location>
        <begin position="76"/>
        <end position="97"/>
    </location>
</feature>
<evidence type="ECO:0000256" key="8">
    <source>
        <dbReference type="PIRNR" id="PIRNR038981"/>
    </source>
</evidence>
<evidence type="ECO:0000256" key="2">
    <source>
        <dbReference type="ARBA" id="ARBA00005327"/>
    </source>
</evidence>
<protein>
    <recommendedName>
        <fullName evidence="8">Gustatory receptor</fullName>
    </recommendedName>
</protein>
<keyword evidence="12" id="KW-1185">Reference proteome</keyword>
<evidence type="ECO:0000313" key="11">
    <source>
        <dbReference type="EMBL" id="KAL0895391.1"/>
    </source>
</evidence>
<evidence type="ECO:0000256" key="4">
    <source>
        <dbReference type="ARBA" id="ARBA00022692"/>
    </source>
</evidence>
<dbReference type="EMBL" id="JBEUOH010000003">
    <property type="protein sequence ID" value="KAL0895391.1"/>
    <property type="molecule type" value="Genomic_DNA"/>
</dbReference>
<dbReference type="Proteomes" id="UP001549920">
    <property type="component" value="Unassembled WGS sequence"/>
</dbReference>
<feature type="transmembrane region" description="Helical" evidence="9">
    <location>
        <begin position="395"/>
        <end position="416"/>
    </location>
</feature>
<feature type="transmembrane region" description="Helical" evidence="9">
    <location>
        <begin position="150"/>
        <end position="171"/>
    </location>
</feature>
<dbReference type="PANTHER" id="PTHR21421">
    <property type="entry name" value="GUSTATORY RECEPTOR"/>
    <property type="match status" value="1"/>
</dbReference>
<sequence>MKKLKAPSKMTQSDIQIKTIDLEKKLNVTRQDISGLHSALRLTLYFGRLLGVLPLEGLTSLRSDAIRFTLRSWYSLVYITSLFGQIIMFIMGFYWLLQNKISLTNFTNFLFYTSSMSSFLILANISRYWPTLIMKVEAIEKKLPPLTTDVSKNCTGTMVFILVAALVEHLFSMFYGITVAKVCDPNRIAETFFHYDKPWIFSYISYSLWKGLLVEIFNIQATFIWSYNDILIMVISIYLTEHFKMLNKLFEAAINQEHYACDEFRTQHLKIIRLVKLINERFGIYIVICFGSNLYWICTQLFYSLNKNQTGHFVACQDADKTLRGLEHTVYFTYSFSFLVARTLLVLLLAARVHSTSVVPLVLLYEIPSPRFDIEVERFIAQINNIKVALSGLDFFYVTKTMILTLLGTIVTYELVLLQFNK</sequence>
<keyword evidence="3" id="KW-1003">Cell membrane</keyword>
<name>A0ABD0TKG0_LOXSC</name>
<keyword evidence="7 8" id="KW-0675">Receptor</keyword>
<dbReference type="GO" id="GO:0007165">
    <property type="term" value="P:signal transduction"/>
    <property type="evidence" value="ECO:0007669"/>
    <property type="project" value="UniProtKB-KW"/>
</dbReference>
<comment type="function">
    <text evidence="8">Plays a role in the sugar gustatory response.</text>
</comment>
<evidence type="ECO:0000256" key="1">
    <source>
        <dbReference type="ARBA" id="ARBA00004651"/>
    </source>
</evidence>
<dbReference type="AlphaFoldDB" id="A0ABD0TKG0"/>
<dbReference type="PANTHER" id="PTHR21421:SF29">
    <property type="entry name" value="GUSTATORY RECEPTOR 5A FOR TREHALOSE-RELATED"/>
    <property type="match status" value="1"/>
</dbReference>
<keyword evidence="5 9" id="KW-1133">Transmembrane helix</keyword>
<proteinExistence type="inferred from homology"/>
<feature type="transmembrane region" description="Helical" evidence="9">
    <location>
        <begin position="282"/>
        <end position="303"/>
    </location>
</feature>
<comment type="caution">
    <text evidence="10">The sequence shown here is derived from an EMBL/GenBank/DDBJ whole genome shotgun (WGS) entry which is preliminary data.</text>
</comment>
<organism evidence="10 13">
    <name type="scientific">Loxostege sticticalis</name>
    <name type="common">Beet webworm moth</name>
    <dbReference type="NCBI Taxonomy" id="481309"/>
    <lineage>
        <taxon>Eukaryota</taxon>
        <taxon>Metazoa</taxon>
        <taxon>Ecdysozoa</taxon>
        <taxon>Arthropoda</taxon>
        <taxon>Hexapoda</taxon>
        <taxon>Insecta</taxon>
        <taxon>Pterygota</taxon>
        <taxon>Neoptera</taxon>
        <taxon>Endopterygota</taxon>
        <taxon>Lepidoptera</taxon>
        <taxon>Glossata</taxon>
        <taxon>Ditrysia</taxon>
        <taxon>Pyraloidea</taxon>
        <taxon>Crambidae</taxon>
        <taxon>Pyraustinae</taxon>
        <taxon>Loxostege</taxon>
    </lineage>
</organism>
<keyword evidence="4 9" id="KW-0812">Transmembrane</keyword>
<evidence type="ECO:0000313" key="12">
    <source>
        <dbReference type="Proteomes" id="UP001549920"/>
    </source>
</evidence>
<dbReference type="EMBL" id="JBEDNZ010000003">
    <property type="protein sequence ID" value="KAL0849840.1"/>
    <property type="molecule type" value="Genomic_DNA"/>
</dbReference>
<gene>
    <name evidence="11" type="ORF">ABMA27_011523</name>
    <name evidence="10" type="ORF">ABMA28_011778</name>
</gene>
<evidence type="ECO:0000256" key="5">
    <source>
        <dbReference type="ARBA" id="ARBA00022989"/>
    </source>
</evidence>
<dbReference type="GO" id="GO:0050916">
    <property type="term" value="P:sensory perception of sweet taste"/>
    <property type="evidence" value="ECO:0007669"/>
    <property type="project" value="UniProtKB-ARBA"/>
</dbReference>
<reference evidence="12 13" key="1">
    <citation type="submission" date="2024-06" db="EMBL/GenBank/DDBJ databases">
        <title>A chromosome-level genome assembly of beet webworm, Loxostege sticticalis.</title>
        <authorList>
            <person name="Zhang Y."/>
        </authorList>
    </citation>
    <scope>NUCLEOTIDE SEQUENCE [LARGE SCALE GENOMIC DNA]</scope>
    <source>
        <strain evidence="11">AQ026</strain>
        <strain evidence="10">AQ028</strain>
        <tissue evidence="10">Male pupae</tissue>
        <tissue evidence="11">Whole body</tissue>
    </source>
</reference>
<dbReference type="Pfam" id="PF06151">
    <property type="entry name" value="Trehalose_recp"/>
    <property type="match status" value="1"/>
</dbReference>
<keyword evidence="6 9" id="KW-0472">Membrane</keyword>
<dbReference type="Proteomes" id="UP001549921">
    <property type="component" value="Unassembled WGS sequence"/>
</dbReference>
<evidence type="ECO:0000256" key="9">
    <source>
        <dbReference type="SAM" id="Phobius"/>
    </source>
</evidence>
<accession>A0ABD0TKG0</accession>
<feature type="transmembrane region" description="Helical" evidence="9">
    <location>
        <begin position="331"/>
        <end position="351"/>
    </location>
</feature>
<dbReference type="PIRSF" id="PIRSF038981">
    <property type="entry name" value="GRP"/>
    <property type="match status" value="1"/>
</dbReference>
<evidence type="ECO:0000313" key="10">
    <source>
        <dbReference type="EMBL" id="KAL0849840.1"/>
    </source>
</evidence>
<feature type="transmembrane region" description="Helical" evidence="9">
    <location>
        <begin position="216"/>
        <end position="239"/>
    </location>
</feature>
<evidence type="ECO:0000313" key="13">
    <source>
        <dbReference type="Proteomes" id="UP001549921"/>
    </source>
</evidence>
<evidence type="ECO:0000256" key="6">
    <source>
        <dbReference type="ARBA" id="ARBA00023136"/>
    </source>
</evidence>